<accession>A0ABQ7JHK1</accession>
<organism evidence="2 3">
    <name type="scientific">Linnemannia gamsii</name>
    <dbReference type="NCBI Taxonomy" id="64522"/>
    <lineage>
        <taxon>Eukaryota</taxon>
        <taxon>Fungi</taxon>
        <taxon>Fungi incertae sedis</taxon>
        <taxon>Mucoromycota</taxon>
        <taxon>Mortierellomycotina</taxon>
        <taxon>Mortierellomycetes</taxon>
        <taxon>Mortierellales</taxon>
        <taxon>Mortierellaceae</taxon>
        <taxon>Linnemannia</taxon>
    </lineage>
</organism>
<gene>
    <name evidence="2" type="ORF">BGZ96_005085</name>
</gene>
<evidence type="ECO:0000313" key="3">
    <source>
        <dbReference type="Proteomes" id="UP001194696"/>
    </source>
</evidence>
<comment type="caution">
    <text evidence="2">The sequence shown here is derived from an EMBL/GenBank/DDBJ whole genome shotgun (WGS) entry which is preliminary data.</text>
</comment>
<dbReference type="Proteomes" id="UP001194696">
    <property type="component" value="Unassembled WGS sequence"/>
</dbReference>
<evidence type="ECO:0000256" key="1">
    <source>
        <dbReference type="SAM" id="MobiDB-lite"/>
    </source>
</evidence>
<name>A0ABQ7JHK1_9FUNG</name>
<feature type="region of interest" description="Disordered" evidence="1">
    <location>
        <begin position="48"/>
        <end position="73"/>
    </location>
</feature>
<sequence length="176" mass="19439">MVRGSVAGMSTAAARVVHDCMNESQKDRVTFVELREYEFFARWRDMSDNGKRTSQKTDEDHEDEANKRLALSSSTHPIDALEVTAAVQTSSEHKTAVTTIPVPVQELAVLPPTPAVEDATTPSWMALIQPDSYLEYILAVAQMDPLNDPLGFVVGDTHQEVTDFAFLDQFDGAPEL</sequence>
<evidence type="ECO:0000313" key="2">
    <source>
        <dbReference type="EMBL" id="KAG0272963.1"/>
    </source>
</evidence>
<reference evidence="2 3" key="1">
    <citation type="journal article" date="2020" name="Fungal Divers.">
        <title>Resolving the Mortierellaceae phylogeny through synthesis of multi-gene phylogenetics and phylogenomics.</title>
        <authorList>
            <person name="Vandepol N."/>
            <person name="Liber J."/>
            <person name="Desiro A."/>
            <person name="Na H."/>
            <person name="Kennedy M."/>
            <person name="Barry K."/>
            <person name="Grigoriev I.V."/>
            <person name="Miller A.N."/>
            <person name="O'Donnell K."/>
            <person name="Stajich J.E."/>
            <person name="Bonito G."/>
        </authorList>
    </citation>
    <scope>NUCLEOTIDE SEQUENCE [LARGE SCALE GENOMIC DNA]</scope>
    <source>
        <strain evidence="2 3">AD045</strain>
    </source>
</reference>
<protein>
    <submittedName>
        <fullName evidence="2">Uncharacterized protein</fullName>
    </submittedName>
</protein>
<feature type="compositionally biased region" description="Basic and acidic residues" evidence="1">
    <location>
        <begin position="48"/>
        <end position="67"/>
    </location>
</feature>
<dbReference type="EMBL" id="JAAAIM010002363">
    <property type="protein sequence ID" value="KAG0272963.1"/>
    <property type="molecule type" value="Genomic_DNA"/>
</dbReference>
<keyword evidence="3" id="KW-1185">Reference proteome</keyword>
<proteinExistence type="predicted"/>